<proteinExistence type="predicted"/>
<gene>
    <name evidence="2" type="ORF">FGG15_05030</name>
</gene>
<organism evidence="2 3">
    <name type="scientific">Flagellimonas algicola</name>
    <dbReference type="NCBI Taxonomy" id="2583815"/>
    <lineage>
        <taxon>Bacteria</taxon>
        <taxon>Pseudomonadati</taxon>
        <taxon>Bacteroidota</taxon>
        <taxon>Flavobacteriia</taxon>
        <taxon>Flavobacteriales</taxon>
        <taxon>Flavobacteriaceae</taxon>
        <taxon>Flagellimonas</taxon>
    </lineage>
</organism>
<evidence type="ECO:0008006" key="4">
    <source>
        <dbReference type="Google" id="ProtNLM"/>
    </source>
</evidence>
<keyword evidence="1" id="KW-1133">Transmembrane helix</keyword>
<feature type="transmembrane region" description="Helical" evidence="1">
    <location>
        <begin position="107"/>
        <end position="134"/>
    </location>
</feature>
<feature type="transmembrane region" description="Helical" evidence="1">
    <location>
        <begin position="20"/>
        <end position="44"/>
    </location>
</feature>
<accession>A0ABY2WPJ0</accession>
<sequence>MGQGFSFQRVIQFIKRDLVLLRGTFLTGFLVAIILVFLFCLLNMVWDQKLSLEEFYGIFGIIYIPMGILFTFALFREFGNPKTNALYLALPISTIERLVGKWLTVSLIYTLVLSVLALLVGTVAMAAGIILFGANFNLLTLFSESYLTIVGTYIFVQPVAMVGALSFSRNKIGKTLLAVGIVVLGFFLFNFLLYAMFNHKLGVFDEDGLGSMAFNKAGMDYSIVGRWFYGFIFGPLMLVVAYFKMREKEV</sequence>
<feature type="transmembrane region" description="Helical" evidence="1">
    <location>
        <begin position="227"/>
        <end position="245"/>
    </location>
</feature>
<keyword evidence="1" id="KW-0812">Transmembrane</keyword>
<dbReference type="EMBL" id="VCNI01000001">
    <property type="protein sequence ID" value="TMU56912.1"/>
    <property type="molecule type" value="Genomic_DNA"/>
</dbReference>
<feature type="transmembrane region" description="Helical" evidence="1">
    <location>
        <begin position="56"/>
        <end position="75"/>
    </location>
</feature>
<keyword evidence="3" id="KW-1185">Reference proteome</keyword>
<protein>
    <recommendedName>
        <fullName evidence="4">ABC-2 type transport system permease protein</fullName>
    </recommendedName>
</protein>
<reference evidence="2 3" key="1">
    <citation type="submission" date="2019-05" db="EMBL/GenBank/DDBJ databases">
        <title>Flagellimonas sp. AsT0115, sp. nov., isolated from a marine red algae, Asparagopsis taxiformis.</title>
        <authorList>
            <person name="Kim J."/>
            <person name="Jeong S.E."/>
            <person name="Jeon C.O."/>
        </authorList>
    </citation>
    <scope>NUCLEOTIDE SEQUENCE [LARGE SCALE GENOMIC DNA]</scope>
    <source>
        <strain evidence="2 3">AsT0115</strain>
    </source>
</reference>
<feature type="transmembrane region" description="Helical" evidence="1">
    <location>
        <begin position="146"/>
        <end position="168"/>
    </location>
</feature>
<name>A0ABY2WPJ0_9FLAO</name>
<feature type="transmembrane region" description="Helical" evidence="1">
    <location>
        <begin position="175"/>
        <end position="197"/>
    </location>
</feature>
<keyword evidence="1" id="KW-0472">Membrane</keyword>
<dbReference type="Proteomes" id="UP000751614">
    <property type="component" value="Unassembled WGS sequence"/>
</dbReference>
<comment type="caution">
    <text evidence="2">The sequence shown here is derived from an EMBL/GenBank/DDBJ whole genome shotgun (WGS) entry which is preliminary data.</text>
</comment>
<evidence type="ECO:0000313" key="2">
    <source>
        <dbReference type="EMBL" id="TMU56912.1"/>
    </source>
</evidence>
<evidence type="ECO:0000313" key="3">
    <source>
        <dbReference type="Proteomes" id="UP000751614"/>
    </source>
</evidence>
<evidence type="ECO:0000256" key="1">
    <source>
        <dbReference type="SAM" id="Phobius"/>
    </source>
</evidence>
<dbReference type="RefSeq" id="WP_138833844.1">
    <property type="nucleotide sequence ID" value="NZ_VCNI01000001.1"/>
</dbReference>